<evidence type="ECO:0000313" key="3">
    <source>
        <dbReference type="Proteomes" id="UP000192257"/>
    </source>
</evidence>
<sequence>MPLPVPRVGGYATEAQGKGRDEQQAHLPKGGDKKVTWKNGEFTTTTPSLSMSESMSASATLPLSDTTTVAPTSESPADQQQEGSSEGRPATTEESTTTSTAAPKKKKKDGGRGPEWLHGPLVLLAALTAAVLC</sequence>
<dbReference type="RefSeq" id="XP_028880864.1">
    <property type="nucleotide sequence ID" value="XM_029027987.1"/>
</dbReference>
<name>A0A1X0NQJ7_9TRYP</name>
<organism evidence="2 3">
    <name type="scientific">Trypanosoma theileri</name>
    <dbReference type="NCBI Taxonomy" id="67003"/>
    <lineage>
        <taxon>Eukaryota</taxon>
        <taxon>Discoba</taxon>
        <taxon>Euglenozoa</taxon>
        <taxon>Kinetoplastea</taxon>
        <taxon>Metakinetoplastina</taxon>
        <taxon>Trypanosomatida</taxon>
        <taxon>Trypanosomatidae</taxon>
        <taxon>Trypanosoma</taxon>
    </lineage>
</organism>
<dbReference type="GeneID" id="39987767"/>
<feature type="compositionally biased region" description="Basic and acidic residues" evidence="1">
    <location>
        <begin position="17"/>
        <end position="35"/>
    </location>
</feature>
<evidence type="ECO:0000313" key="2">
    <source>
        <dbReference type="EMBL" id="ORC86798.1"/>
    </source>
</evidence>
<gene>
    <name evidence="2" type="ORF">TM35_000262500</name>
</gene>
<dbReference type="Proteomes" id="UP000192257">
    <property type="component" value="Unassembled WGS sequence"/>
</dbReference>
<feature type="compositionally biased region" description="Polar residues" evidence="1">
    <location>
        <begin position="63"/>
        <end position="84"/>
    </location>
</feature>
<keyword evidence="3" id="KW-1185">Reference proteome</keyword>
<dbReference type="EMBL" id="NBCO01000026">
    <property type="protein sequence ID" value="ORC86798.1"/>
    <property type="molecule type" value="Genomic_DNA"/>
</dbReference>
<feature type="compositionally biased region" description="Low complexity" evidence="1">
    <location>
        <begin position="89"/>
        <end position="102"/>
    </location>
</feature>
<proteinExistence type="predicted"/>
<protein>
    <submittedName>
        <fullName evidence="2">Uncharacterized protein</fullName>
    </submittedName>
</protein>
<feature type="region of interest" description="Disordered" evidence="1">
    <location>
        <begin position="1"/>
        <end position="117"/>
    </location>
</feature>
<dbReference type="VEuPathDB" id="TriTrypDB:TM35_000262500"/>
<feature type="compositionally biased region" description="Low complexity" evidence="1">
    <location>
        <begin position="43"/>
        <end position="61"/>
    </location>
</feature>
<accession>A0A1X0NQJ7</accession>
<dbReference type="AlphaFoldDB" id="A0A1X0NQJ7"/>
<reference evidence="2 3" key="1">
    <citation type="submission" date="2017-03" db="EMBL/GenBank/DDBJ databases">
        <title>An alternative strategy for trypanosome survival in the mammalian bloodstream revealed through genome and transcriptome analysis of the ubiquitous bovine parasite Trypanosoma (Megatrypanum) theileri.</title>
        <authorList>
            <person name="Kelly S."/>
            <person name="Ivens A."/>
            <person name="Mott A."/>
            <person name="O'Neill E."/>
            <person name="Emms D."/>
            <person name="Macleod O."/>
            <person name="Voorheis P."/>
            <person name="Matthews J."/>
            <person name="Matthews K."/>
            <person name="Carrington M."/>
        </authorList>
    </citation>
    <scope>NUCLEOTIDE SEQUENCE [LARGE SCALE GENOMIC DNA]</scope>
    <source>
        <strain evidence="2">Edinburgh</strain>
    </source>
</reference>
<comment type="caution">
    <text evidence="2">The sequence shown here is derived from an EMBL/GenBank/DDBJ whole genome shotgun (WGS) entry which is preliminary data.</text>
</comment>
<evidence type="ECO:0000256" key="1">
    <source>
        <dbReference type="SAM" id="MobiDB-lite"/>
    </source>
</evidence>